<proteinExistence type="predicted"/>
<gene>
    <name evidence="1" type="ORF">GUITHDRAFT_165322</name>
</gene>
<keyword evidence="3" id="KW-1185">Reference proteome</keyword>
<dbReference type="HOGENOM" id="CLU_1226822_0_0_1"/>
<dbReference type="EnsemblProtists" id="EKX38081">
    <property type="protein sequence ID" value="EKX38081"/>
    <property type="gene ID" value="GUITHDRAFT_165322"/>
</dbReference>
<evidence type="ECO:0000313" key="2">
    <source>
        <dbReference type="EnsemblProtists" id="EKX38081"/>
    </source>
</evidence>
<organism evidence="1">
    <name type="scientific">Guillardia theta (strain CCMP2712)</name>
    <name type="common">Cryptophyte</name>
    <dbReference type="NCBI Taxonomy" id="905079"/>
    <lineage>
        <taxon>Eukaryota</taxon>
        <taxon>Cryptophyceae</taxon>
        <taxon>Pyrenomonadales</taxon>
        <taxon>Geminigeraceae</taxon>
        <taxon>Guillardia</taxon>
    </lineage>
</organism>
<dbReference type="Proteomes" id="UP000011087">
    <property type="component" value="Unassembled WGS sequence"/>
</dbReference>
<protein>
    <recommendedName>
        <fullName evidence="4">EF-hand domain-containing protein</fullName>
    </recommendedName>
</protein>
<dbReference type="PaxDb" id="55529-EKX38081"/>
<dbReference type="eggNOG" id="ENOG502S62M">
    <property type="taxonomic scope" value="Eukaryota"/>
</dbReference>
<dbReference type="AlphaFoldDB" id="L1IP63"/>
<dbReference type="InterPro" id="IPR018247">
    <property type="entry name" value="EF_Hand_1_Ca_BS"/>
</dbReference>
<dbReference type="PROSITE" id="PS00018">
    <property type="entry name" value="EF_HAND_1"/>
    <property type="match status" value="1"/>
</dbReference>
<name>L1IP63_GUITC</name>
<evidence type="ECO:0000313" key="3">
    <source>
        <dbReference type="Proteomes" id="UP000011087"/>
    </source>
</evidence>
<dbReference type="RefSeq" id="XP_005825061.1">
    <property type="nucleotide sequence ID" value="XM_005825004.1"/>
</dbReference>
<evidence type="ECO:0000313" key="1">
    <source>
        <dbReference type="EMBL" id="EKX38081.1"/>
    </source>
</evidence>
<dbReference type="OMA" id="FQAYCTL"/>
<dbReference type="EMBL" id="JH993052">
    <property type="protein sequence ID" value="EKX38081.1"/>
    <property type="molecule type" value="Genomic_DNA"/>
</dbReference>
<dbReference type="GeneID" id="17294753"/>
<reference evidence="2" key="3">
    <citation type="submission" date="2016-03" db="UniProtKB">
        <authorList>
            <consortium name="EnsemblProtists"/>
        </authorList>
    </citation>
    <scope>IDENTIFICATION</scope>
</reference>
<reference evidence="1 3" key="1">
    <citation type="journal article" date="2012" name="Nature">
        <title>Algal genomes reveal evolutionary mosaicism and the fate of nucleomorphs.</title>
        <authorList>
            <consortium name="DOE Joint Genome Institute"/>
            <person name="Curtis B.A."/>
            <person name="Tanifuji G."/>
            <person name="Burki F."/>
            <person name="Gruber A."/>
            <person name="Irimia M."/>
            <person name="Maruyama S."/>
            <person name="Arias M.C."/>
            <person name="Ball S.G."/>
            <person name="Gile G.H."/>
            <person name="Hirakawa Y."/>
            <person name="Hopkins J.F."/>
            <person name="Kuo A."/>
            <person name="Rensing S.A."/>
            <person name="Schmutz J."/>
            <person name="Symeonidi A."/>
            <person name="Elias M."/>
            <person name="Eveleigh R.J."/>
            <person name="Herman E.K."/>
            <person name="Klute M.J."/>
            <person name="Nakayama T."/>
            <person name="Obornik M."/>
            <person name="Reyes-Prieto A."/>
            <person name="Armbrust E.V."/>
            <person name="Aves S.J."/>
            <person name="Beiko R.G."/>
            <person name="Coutinho P."/>
            <person name="Dacks J.B."/>
            <person name="Durnford D.G."/>
            <person name="Fast N.M."/>
            <person name="Green B.R."/>
            <person name="Grisdale C.J."/>
            <person name="Hempel F."/>
            <person name="Henrissat B."/>
            <person name="Hoppner M.P."/>
            <person name="Ishida K."/>
            <person name="Kim E."/>
            <person name="Koreny L."/>
            <person name="Kroth P.G."/>
            <person name="Liu Y."/>
            <person name="Malik S.B."/>
            <person name="Maier U.G."/>
            <person name="McRose D."/>
            <person name="Mock T."/>
            <person name="Neilson J.A."/>
            <person name="Onodera N.T."/>
            <person name="Poole A.M."/>
            <person name="Pritham E.J."/>
            <person name="Richards T.A."/>
            <person name="Rocap G."/>
            <person name="Roy S.W."/>
            <person name="Sarai C."/>
            <person name="Schaack S."/>
            <person name="Shirato S."/>
            <person name="Slamovits C.H."/>
            <person name="Spencer D.F."/>
            <person name="Suzuki S."/>
            <person name="Worden A.Z."/>
            <person name="Zauner S."/>
            <person name="Barry K."/>
            <person name="Bell C."/>
            <person name="Bharti A.K."/>
            <person name="Crow J.A."/>
            <person name="Grimwood J."/>
            <person name="Kramer R."/>
            <person name="Lindquist E."/>
            <person name="Lucas S."/>
            <person name="Salamov A."/>
            <person name="McFadden G.I."/>
            <person name="Lane C.E."/>
            <person name="Keeling P.J."/>
            <person name="Gray M.W."/>
            <person name="Grigoriev I.V."/>
            <person name="Archibald J.M."/>
        </authorList>
    </citation>
    <scope>NUCLEOTIDE SEQUENCE</scope>
    <source>
        <strain evidence="1 3">CCMP2712</strain>
    </source>
</reference>
<evidence type="ECO:0008006" key="4">
    <source>
        <dbReference type="Google" id="ProtNLM"/>
    </source>
</evidence>
<dbReference type="KEGG" id="gtt:GUITHDRAFT_165322"/>
<reference evidence="3" key="2">
    <citation type="submission" date="2012-11" db="EMBL/GenBank/DDBJ databases">
        <authorList>
            <person name="Kuo A."/>
            <person name="Curtis B.A."/>
            <person name="Tanifuji G."/>
            <person name="Burki F."/>
            <person name="Gruber A."/>
            <person name="Irimia M."/>
            <person name="Maruyama S."/>
            <person name="Arias M.C."/>
            <person name="Ball S.G."/>
            <person name="Gile G.H."/>
            <person name="Hirakawa Y."/>
            <person name="Hopkins J.F."/>
            <person name="Rensing S.A."/>
            <person name="Schmutz J."/>
            <person name="Symeonidi A."/>
            <person name="Elias M."/>
            <person name="Eveleigh R.J."/>
            <person name="Herman E.K."/>
            <person name="Klute M.J."/>
            <person name="Nakayama T."/>
            <person name="Obornik M."/>
            <person name="Reyes-Prieto A."/>
            <person name="Armbrust E.V."/>
            <person name="Aves S.J."/>
            <person name="Beiko R.G."/>
            <person name="Coutinho P."/>
            <person name="Dacks J.B."/>
            <person name="Durnford D.G."/>
            <person name="Fast N.M."/>
            <person name="Green B.R."/>
            <person name="Grisdale C."/>
            <person name="Hempe F."/>
            <person name="Henrissat B."/>
            <person name="Hoppner M.P."/>
            <person name="Ishida K.-I."/>
            <person name="Kim E."/>
            <person name="Koreny L."/>
            <person name="Kroth P.G."/>
            <person name="Liu Y."/>
            <person name="Malik S.-B."/>
            <person name="Maier U.G."/>
            <person name="McRose D."/>
            <person name="Mock T."/>
            <person name="Neilson J.A."/>
            <person name="Onodera N.T."/>
            <person name="Poole A.M."/>
            <person name="Pritham E.J."/>
            <person name="Richards T.A."/>
            <person name="Rocap G."/>
            <person name="Roy S.W."/>
            <person name="Sarai C."/>
            <person name="Schaack S."/>
            <person name="Shirato S."/>
            <person name="Slamovits C.H."/>
            <person name="Spencer D.F."/>
            <person name="Suzuki S."/>
            <person name="Worden A.Z."/>
            <person name="Zauner S."/>
            <person name="Barry K."/>
            <person name="Bell C."/>
            <person name="Bharti A.K."/>
            <person name="Crow J.A."/>
            <person name="Grimwood J."/>
            <person name="Kramer R."/>
            <person name="Lindquist E."/>
            <person name="Lucas S."/>
            <person name="Salamov A."/>
            <person name="McFadden G.I."/>
            <person name="Lane C.E."/>
            <person name="Keeling P.J."/>
            <person name="Gray M.W."/>
            <person name="Grigoriev I.V."/>
            <person name="Archibald J.M."/>
        </authorList>
    </citation>
    <scope>NUCLEOTIDE SEQUENCE</scope>
    <source>
        <strain evidence="3">CCMP2712</strain>
    </source>
</reference>
<dbReference type="OrthoDB" id="10257659at2759"/>
<sequence>MGAGGSVLSANVRSHIGREFERLKQQGRNYLVLAELRNIQSIEDLPIDMQHIGTVFVLDSDRNGRVTLSELYEFAALCSRKREEFRQHDYPMQLQGFCTLRMLDTVLSEGMELFVRWFQALFTEGYEECFLPEYPNVAFVGRDTAHLMHEVLHVDNVYGYDMQSFFDLLQRSGEELGIMSLEDERLDELVPKLVVEKFAKSFGEGFINLLHNELKFRSPTEGRLGL</sequence>
<accession>L1IP63</accession>